<dbReference type="InterPro" id="IPR002372">
    <property type="entry name" value="PQQ_rpt_dom"/>
</dbReference>
<dbReference type="Gene3D" id="2.40.128.630">
    <property type="match status" value="1"/>
</dbReference>
<reference evidence="4 5" key="1">
    <citation type="submission" date="2023-05" db="EMBL/GenBank/DDBJ databases">
        <title>A 100% complete, gapless, phased diploid assembly of the Scenedesmus obliquus UTEX 3031 genome.</title>
        <authorList>
            <person name="Biondi T.C."/>
            <person name="Hanschen E.R."/>
            <person name="Kwon T."/>
            <person name="Eng W."/>
            <person name="Kruse C.P.S."/>
            <person name="Koehler S.I."/>
            <person name="Kunde Y."/>
            <person name="Gleasner C.D."/>
            <person name="You Mak K.T."/>
            <person name="Polle J."/>
            <person name="Hovde B.T."/>
            <person name="Starkenburg S.R."/>
        </authorList>
    </citation>
    <scope>NUCLEOTIDE SEQUENCE [LARGE SCALE GENOMIC DNA]</scope>
    <source>
        <strain evidence="4 5">DOE0152z</strain>
    </source>
</reference>
<dbReference type="EMBL" id="CP126219">
    <property type="protein sequence ID" value="WIA20952.1"/>
    <property type="molecule type" value="Genomic_DNA"/>
</dbReference>
<dbReference type="PANTHER" id="PTHR34512">
    <property type="entry name" value="CELL SURFACE PROTEIN"/>
    <property type="match status" value="1"/>
</dbReference>
<evidence type="ECO:0000256" key="1">
    <source>
        <dbReference type="SAM" id="MobiDB-lite"/>
    </source>
</evidence>
<proteinExistence type="predicted"/>
<keyword evidence="2" id="KW-0812">Transmembrane</keyword>
<dbReference type="InterPro" id="IPR011047">
    <property type="entry name" value="Quinoprotein_ADH-like_sf"/>
</dbReference>
<dbReference type="PANTHER" id="PTHR34512:SF30">
    <property type="entry name" value="OUTER MEMBRANE PROTEIN ASSEMBLY FACTOR BAMB"/>
    <property type="match status" value="1"/>
</dbReference>
<gene>
    <name evidence="4" type="ORF">OEZ85_005291</name>
</gene>
<keyword evidence="5" id="KW-1185">Reference proteome</keyword>
<evidence type="ECO:0000313" key="5">
    <source>
        <dbReference type="Proteomes" id="UP001244341"/>
    </source>
</evidence>
<dbReference type="InterPro" id="IPR015943">
    <property type="entry name" value="WD40/YVTN_repeat-like_dom_sf"/>
</dbReference>
<feature type="compositionally biased region" description="Gly residues" evidence="1">
    <location>
        <begin position="519"/>
        <end position="530"/>
    </location>
</feature>
<dbReference type="Proteomes" id="UP001244341">
    <property type="component" value="Chromosome 12b"/>
</dbReference>
<protein>
    <recommendedName>
        <fullName evidence="3">Pyrrolo-quinoline quinone repeat domain-containing protein</fullName>
    </recommendedName>
</protein>
<evidence type="ECO:0000256" key="2">
    <source>
        <dbReference type="SAM" id="Phobius"/>
    </source>
</evidence>
<evidence type="ECO:0000259" key="3">
    <source>
        <dbReference type="Pfam" id="PF13360"/>
    </source>
</evidence>
<dbReference type="Pfam" id="PF13360">
    <property type="entry name" value="PQQ_2"/>
    <property type="match status" value="1"/>
</dbReference>
<feature type="transmembrane region" description="Helical" evidence="2">
    <location>
        <begin position="397"/>
        <end position="422"/>
    </location>
</feature>
<keyword evidence="2" id="KW-1133">Transmembrane helix</keyword>
<feature type="compositionally biased region" description="Low complexity" evidence="1">
    <location>
        <begin position="500"/>
        <end position="518"/>
    </location>
</feature>
<name>A0ABY8UI74_TETOB</name>
<feature type="region of interest" description="Disordered" evidence="1">
    <location>
        <begin position="432"/>
        <end position="468"/>
    </location>
</feature>
<feature type="region of interest" description="Disordered" evidence="1">
    <location>
        <begin position="500"/>
        <end position="533"/>
    </location>
</feature>
<accession>A0ABY8UI74</accession>
<dbReference type="Gene3D" id="2.130.10.10">
    <property type="entry name" value="YVTN repeat-like/Quinoprotein amine dehydrogenase"/>
    <property type="match status" value="1"/>
</dbReference>
<feature type="domain" description="Pyrrolo-quinoline quinone repeat" evidence="3">
    <location>
        <begin position="136"/>
        <end position="378"/>
    </location>
</feature>
<keyword evidence="2" id="KW-0472">Membrane</keyword>
<organism evidence="4 5">
    <name type="scientific">Tetradesmus obliquus</name>
    <name type="common">Green alga</name>
    <name type="synonym">Acutodesmus obliquus</name>
    <dbReference type="NCBI Taxonomy" id="3088"/>
    <lineage>
        <taxon>Eukaryota</taxon>
        <taxon>Viridiplantae</taxon>
        <taxon>Chlorophyta</taxon>
        <taxon>core chlorophytes</taxon>
        <taxon>Chlorophyceae</taxon>
        <taxon>CS clade</taxon>
        <taxon>Sphaeropleales</taxon>
        <taxon>Scenedesmaceae</taxon>
        <taxon>Tetradesmus</taxon>
    </lineage>
</organism>
<dbReference type="SUPFAM" id="SSF50998">
    <property type="entry name" value="Quinoprotein alcohol dehydrogenase-like"/>
    <property type="match status" value="2"/>
</dbReference>
<evidence type="ECO:0000313" key="4">
    <source>
        <dbReference type="EMBL" id="WIA20952.1"/>
    </source>
</evidence>
<sequence length="588" mass="62972">MSVGRRDVYYTTWSGPGLYTVNAGTGHVRWQFPLDNWFRYWVKDIDLPASASFSYAEEVKDLVYVTAPGPPSRVYGLKAKSGSRQWEFKSPVASAALADLAGPAYSSSRARTRTLFLAYNAPGPATGPGGASNSSSWLQALDIDRGAALWRSEPLQQMQLQQLDLHRETLVAMPAAADALYGFNYSDGELMWSRQRPFCSTPSPIAESYGGQLVLASSCSGPFDLAVMGAETGEARFPASSQQWGMRALQHEGLAIFLAEDRVYAVDAYIGNLSWSLKLEIGDTIQPWQQPALEVLSGTLLLTALRPSSNKTAVAAISLTRGKLIWRRTVNGSAQQPAGPSEGPQQLWLYGGHVYVEACKGTTCCLRAFNVSSGKRRWGVCLDAQRGEDATHPHAQFAIWVITLVTVASIALLIVGAALLYVHRWSEERKILEGDDDGSSPRHTYRPLPDRGDGSDSEGEGTAERFRARSSGGVAAAAAAGRSGSGFAVTPFAQPLAAASLQQDQQQQQQQSQLYPGLGRVGGPAAGGQSGRFVGQRGIGEVAATAAADVQAIGQHQEAVWVQERGAISGMARARVPADDEPNQPDSG</sequence>